<dbReference type="InterPro" id="IPR032557">
    <property type="entry name" value="DUF4935"/>
</dbReference>
<evidence type="ECO:0000313" key="3">
    <source>
        <dbReference type="Proteomes" id="UP000425960"/>
    </source>
</evidence>
<evidence type="ECO:0000259" key="1">
    <source>
        <dbReference type="Pfam" id="PF16289"/>
    </source>
</evidence>
<protein>
    <recommendedName>
        <fullName evidence="1">DUF4935 domain-containing protein</fullName>
    </recommendedName>
</protein>
<dbReference type="AlphaFoldDB" id="A0A5K7ZCM3"/>
<name>A0A5K7ZCM3_9BACT</name>
<evidence type="ECO:0000313" key="2">
    <source>
        <dbReference type="EMBL" id="BBO79742.1"/>
    </source>
</evidence>
<dbReference type="Pfam" id="PF16289">
    <property type="entry name" value="PIN_12"/>
    <property type="match status" value="1"/>
</dbReference>
<dbReference type="Proteomes" id="UP000425960">
    <property type="component" value="Chromosome"/>
</dbReference>
<reference evidence="2 3" key="1">
    <citation type="submission" date="2019-11" db="EMBL/GenBank/DDBJ databases">
        <title>Comparative genomics of hydrocarbon-degrading Desulfosarcina strains.</title>
        <authorList>
            <person name="Watanabe M."/>
            <person name="Kojima H."/>
            <person name="Fukui M."/>
        </authorList>
    </citation>
    <scope>NUCLEOTIDE SEQUENCE [LARGE SCALE GENOMIC DNA]</scope>
    <source>
        <strain evidence="2 3">28bB2T</strain>
    </source>
</reference>
<gene>
    <name evidence="2" type="ORF">DSCO28_03080</name>
</gene>
<dbReference type="EMBL" id="AP021876">
    <property type="protein sequence ID" value="BBO79742.1"/>
    <property type="molecule type" value="Genomic_DNA"/>
</dbReference>
<dbReference type="RefSeq" id="WP_155320866.1">
    <property type="nucleotide sequence ID" value="NZ_AP021876.1"/>
</dbReference>
<accession>A0A5K7ZCM3</accession>
<organism evidence="2 3">
    <name type="scientific">Desulfosarcina ovata subsp. sediminis</name>
    <dbReference type="NCBI Taxonomy" id="885957"/>
    <lineage>
        <taxon>Bacteria</taxon>
        <taxon>Pseudomonadati</taxon>
        <taxon>Thermodesulfobacteriota</taxon>
        <taxon>Desulfobacteria</taxon>
        <taxon>Desulfobacterales</taxon>
        <taxon>Desulfosarcinaceae</taxon>
        <taxon>Desulfosarcina</taxon>
    </lineage>
</organism>
<proteinExistence type="predicted"/>
<feature type="domain" description="DUF4935" evidence="1">
    <location>
        <begin position="5"/>
        <end position="174"/>
    </location>
</feature>
<sequence>MIYAFIDTSIIIQKNFDFKSTLFKRLIDLTNKSILNIFHTYISDSEIINGIDSSLQNAKSRLASSKLKSDIKVLRNFDLFSIIFSKDYDKIFREFRNDLISRYQTFLSNSNSIEIPIDESNTIDIFKSYFQKKPPFGVGKKKNEFPDAFILSVLHNYSIKNQIYIYVVSNDNDMKTYCLDKQYLIEINSLEDLLGIASKAEYKEETINAINKGIIDHRKEIEHRISYLIDSSDVSLVDVDGFVNEIEIENVNFEFDQVLNVEVDKGIVTISGDADLLITLKVNYHDPGTSITDGTYVAIGSGGFDDHYNARKIINRNTNMPVVLDIKTDEYNEGNPDTENYGNKFEVLNVEIVNNASIDISIFSNE</sequence>
<dbReference type="KEGG" id="dov:DSCO28_03080"/>